<sequence>MLEAISNGMFHASMKGKMDTLEARKAELDTMLAQAAAEEPIILHPALANVYRGKIKTLASSVDDEATKVEAIELLRSLVAEVRLHPDDDAPDGHVIQLYRELAAILELSGPTNDEPRRITGGVSVIVGCGSSIWTLFSQPTPNTHLSVGGAESGRSPLRGEWAVAMACLPNVAVPAAQSCGDGDVDAS</sequence>
<organism evidence="1 2">
    <name type="scientific">Nereida ignava</name>
    <dbReference type="NCBI Taxonomy" id="282199"/>
    <lineage>
        <taxon>Bacteria</taxon>
        <taxon>Pseudomonadati</taxon>
        <taxon>Pseudomonadota</taxon>
        <taxon>Alphaproteobacteria</taxon>
        <taxon>Rhodobacterales</taxon>
        <taxon>Roseobacteraceae</taxon>
        <taxon>Nereida</taxon>
    </lineage>
</organism>
<proteinExistence type="predicted"/>
<keyword evidence="2" id="KW-1185">Reference proteome</keyword>
<dbReference type="RefSeq" id="WP_048599057.1">
    <property type="nucleotide sequence ID" value="NZ_CVPC01000007.1"/>
</dbReference>
<reference evidence="1 2" key="1">
    <citation type="submission" date="2015-04" db="EMBL/GenBank/DDBJ databases">
        <authorList>
            <person name="Syromyatnikov M.Y."/>
            <person name="Popov V.N."/>
        </authorList>
    </citation>
    <scope>NUCLEOTIDE SEQUENCE [LARGE SCALE GENOMIC DNA]</scope>
    <source>
        <strain evidence="1 2">CECT 5292</strain>
    </source>
</reference>
<evidence type="ECO:0000313" key="1">
    <source>
        <dbReference type="EMBL" id="CRK75631.1"/>
    </source>
</evidence>
<dbReference type="EMBL" id="CVQV01000007">
    <property type="protein sequence ID" value="CRK75631.1"/>
    <property type="molecule type" value="Genomic_DNA"/>
</dbReference>
<gene>
    <name evidence="1" type="ORF">NIG5292_01682</name>
</gene>
<dbReference type="OrthoDB" id="7277848at2"/>
<dbReference type="STRING" id="282199.GCA_001049735_01681"/>
<dbReference type="AlphaFoldDB" id="A0A0U1NLL7"/>
<accession>A0A0U1NLL7</accession>
<protein>
    <submittedName>
        <fullName evidence="1">Uncharacterized protein</fullName>
    </submittedName>
</protein>
<evidence type="ECO:0000313" key="2">
    <source>
        <dbReference type="Proteomes" id="UP000048949"/>
    </source>
</evidence>
<dbReference type="Proteomes" id="UP000048949">
    <property type="component" value="Unassembled WGS sequence"/>
</dbReference>
<name>A0A0U1NLL7_9RHOB</name>